<evidence type="ECO:0000313" key="5">
    <source>
        <dbReference type="Proteomes" id="UP000187209"/>
    </source>
</evidence>
<gene>
    <name evidence="4" type="ORF">SteCoe_27855</name>
</gene>
<dbReference type="PANTHER" id="PTHR47992">
    <property type="entry name" value="PROTEIN PHOSPHATASE"/>
    <property type="match status" value="1"/>
</dbReference>
<dbReference type="GO" id="GO:0016020">
    <property type="term" value="C:membrane"/>
    <property type="evidence" value="ECO:0007669"/>
    <property type="project" value="UniProtKB-SubCell"/>
</dbReference>
<comment type="caution">
    <text evidence="4">The sequence shown here is derived from an EMBL/GenBank/DDBJ whole genome shotgun (WGS) entry which is preliminary data.</text>
</comment>
<keyword evidence="2" id="KW-0472">Membrane</keyword>
<dbReference type="PROSITE" id="PS51746">
    <property type="entry name" value="PPM_2"/>
    <property type="match status" value="1"/>
</dbReference>
<dbReference type="CDD" id="cd00143">
    <property type="entry name" value="PP2Cc"/>
    <property type="match status" value="1"/>
</dbReference>
<dbReference type="SMART" id="SM00332">
    <property type="entry name" value="PP2Cc"/>
    <property type="match status" value="1"/>
</dbReference>
<evidence type="ECO:0000313" key="4">
    <source>
        <dbReference type="EMBL" id="OMJ73461.1"/>
    </source>
</evidence>
<keyword evidence="5" id="KW-1185">Reference proteome</keyword>
<dbReference type="Proteomes" id="UP000187209">
    <property type="component" value="Unassembled WGS sequence"/>
</dbReference>
<dbReference type="InterPro" id="IPR036457">
    <property type="entry name" value="PPM-type-like_dom_sf"/>
</dbReference>
<dbReference type="SUPFAM" id="SSF81606">
    <property type="entry name" value="PP2C-like"/>
    <property type="match status" value="1"/>
</dbReference>
<proteinExistence type="predicted"/>
<dbReference type="Gene3D" id="3.60.40.10">
    <property type="entry name" value="PPM-type phosphatase domain"/>
    <property type="match status" value="1"/>
</dbReference>
<dbReference type="InterPro" id="IPR015655">
    <property type="entry name" value="PP2C"/>
</dbReference>
<dbReference type="GO" id="GO:0004722">
    <property type="term" value="F:protein serine/threonine phosphatase activity"/>
    <property type="evidence" value="ECO:0007669"/>
    <property type="project" value="InterPro"/>
</dbReference>
<protein>
    <recommendedName>
        <fullName evidence="3">PPM-type phosphatase domain-containing protein</fullName>
    </recommendedName>
</protein>
<dbReference type="InterPro" id="IPR001932">
    <property type="entry name" value="PPM-type_phosphatase-like_dom"/>
</dbReference>
<feature type="domain" description="PPM-type phosphatase" evidence="3">
    <location>
        <begin position="148"/>
        <end position="434"/>
    </location>
</feature>
<accession>A0A1R2B9I9</accession>
<evidence type="ECO:0000256" key="2">
    <source>
        <dbReference type="ARBA" id="ARBA00023136"/>
    </source>
</evidence>
<dbReference type="OrthoDB" id="2021138at2759"/>
<evidence type="ECO:0000259" key="3">
    <source>
        <dbReference type="PROSITE" id="PS51746"/>
    </source>
</evidence>
<evidence type="ECO:0000256" key="1">
    <source>
        <dbReference type="ARBA" id="ARBA00004370"/>
    </source>
</evidence>
<name>A0A1R2B9I9_9CILI</name>
<dbReference type="Pfam" id="PF00481">
    <property type="entry name" value="PP2C"/>
    <property type="match status" value="1"/>
</dbReference>
<dbReference type="AlphaFoldDB" id="A0A1R2B9I9"/>
<dbReference type="EMBL" id="MPUH01000820">
    <property type="protein sequence ID" value="OMJ73461.1"/>
    <property type="molecule type" value="Genomic_DNA"/>
</dbReference>
<sequence length="439" mass="49639">MERRKMVEKGSRKTFFSKPIKLIKCVSNNSILETSCVKRDGSKNSKMPQKGILYRHISTKGQSLLNKFQNSYSPNTDNKHNETLLPPIMHFSTEKSLLPKIQKRSQVIGRLNKVIINPLRKFASGNSDISADSAIDKDNIINIQFDSRTYKGSDKGRPKLKNQDCLFHKSSYLIEDSHLFSICDGHGPNGFEVASFIKSSFPLNLENLYSLQDHSQTPETKILNSFKEAYQTTEMMLSHTPLDLAMSGSTFLNIFISEQMLICANVGDSRAVMGRFEGGKFKSIDLSSDHTPGDIHERTRIEDFGGIIDCSRGNNYIDDKGNMHGPLRIWIKKNEYPGLAMTRSLGDSFGKTVGVISTPDVKVYNITCLDRFIVIASDGIWEYLTSKKVVKTIGKYWKKMDLGGACDALAQKALYKWENCRGYVDDISFYVIFFKRTTF</sequence>
<organism evidence="4 5">
    <name type="scientific">Stentor coeruleus</name>
    <dbReference type="NCBI Taxonomy" id="5963"/>
    <lineage>
        <taxon>Eukaryota</taxon>
        <taxon>Sar</taxon>
        <taxon>Alveolata</taxon>
        <taxon>Ciliophora</taxon>
        <taxon>Postciliodesmatophora</taxon>
        <taxon>Heterotrichea</taxon>
        <taxon>Heterotrichida</taxon>
        <taxon>Stentoridae</taxon>
        <taxon>Stentor</taxon>
    </lineage>
</organism>
<reference evidence="4 5" key="1">
    <citation type="submission" date="2016-11" db="EMBL/GenBank/DDBJ databases">
        <title>The macronuclear genome of Stentor coeruleus: a giant cell with tiny introns.</title>
        <authorList>
            <person name="Slabodnick M."/>
            <person name="Ruby J.G."/>
            <person name="Reiff S.B."/>
            <person name="Swart E.C."/>
            <person name="Gosai S."/>
            <person name="Prabakaran S."/>
            <person name="Witkowska E."/>
            <person name="Larue G.E."/>
            <person name="Fisher S."/>
            <person name="Freeman R.M."/>
            <person name="Gunawardena J."/>
            <person name="Chu W."/>
            <person name="Stover N.A."/>
            <person name="Gregory B.D."/>
            <person name="Nowacki M."/>
            <person name="Derisi J."/>
            <person name="Roy S.W."/>
            <person name="Marshall W.F."/>
            <person name="Sood P."/>
        </authorList>
    </citation>
    <scope>NUCLEOTIDE SEQUENCE [LARGE SCALE GENOMIC DNA]</scope>
    <source>
        <strain evidence="4">WM001</strain>
    </source>
</reference>
<comment type="subcellular location">
    <subcellularLocation>
        <location evidence="1">Membrane</location>
    </subcellularLocation>
</comment>